<dbReference type="PANTHER" id="PTHR47466">
    <property type="match status" value="1"/>
</dbReference>
<dbReference type="Pfam" id="PF05572">
    <property type="entry name" value="Peptidase_M43"/>
    <property type="match status" value="1"/>
</dbReference>
<dbReference type="InterPro" id="IPR008754">
    <property type="entry name" value="Peptidase_M43"/>
</dbReference>
<evidence type="ECO:0000256" key="6">
    <source>
        <dbReference type="ARBA" id="ARBA00022833"/>
    </source>
</evidence>
<keyword evidence="5" id="KW-0378">Hydrolase</keyword>
<evidence type="ECO:0000313" key="12">
    <source>
        <dbReference type="Proteomes" id="UP000036850"/>
    </source>
</evidence>
<evidence type="ECO:0000256" key="3">
    <source>
        <dbReference type="ARBA" id="ARBA00022723"/>
    </source>
</evidence>
<dbReference type="InterPro" id="IPR024079">
    <property type="entry name" value="MetalloPept_cat_dom_sf"/>
</dbReference>
<protein>
    <recommendedName>
        <fullName evidence="10">Peptidase M43 pregnancy-associated plasma-A domain-containing protein</fullName>
    </recommendedName>
</protein>
<evidence type="ECO:0000256" key="2">
    <source>
        <dbReference type="ARBA" id="ARBA00022670"/>
    </source>
</evidence>
<gene>
    <name evidence="11" type="ORF">AC626_22640</name>
</gene>
<evidence type="ECO:0000256" key="4">
    <source>
        <dbReference type="ARBA" id="ARBA00022729"/>
    </source>
</evidence>
<keyword evidence="7" id="KW-0482">Metalloprotease</keyword>
<organism evidence="11 12">
    <name type="scientific">Pseudoalteromonas rubra</name>
    <dbReference type="NCBI Taxonomy" id="43658"/>
    <lineage>
        <taxon>Bacteria</taxon>
        <taxon>Pseudomonadati</taxon>
        <taxon>Pseudomonadota</taxon>
        <taxon>Gammaproteobacteria</taxon>
        <taxon>Alteromonadales</taxon>
        <taxon>Pseudoalteromonadaceae</taxon>
        <taxon>Pseudoalteromonas</taxon>
    </lineage>
</organism>
<dbReference type="GO" id="GO:0008237">
    <property type="term" value="F:metallopeptidase activity"/>
    <property type="evidence" value="ECO:0007669"/>
    <property type="project" value="UniProtKB-KW"/>
</dbReference>
<evidence type="ECO:0000256" key="5">
    <source>
        <dbReference type="ARBA" id="ARBA00022801"/>
    </source>
</evidence>
<sequence>MNYMIRRILVLGVALSQLTACSGGSDDSSVPNDTPKLLTISTHSEGDGVLEPVSLQVGKGKTAEFVAKPGAGYELTALSGCAGKRTGVAYRVERVEQSCQIQARFSPIQYRLDATVSQGGNVDISTQQVEHGHAAEFVFTPNSDHILERVGGCNGTLTQYTYHLPEVTGPCTVNALFLPYLPDPEVLTRIRLPVVVHVLNNGHFELSDAQILSQLRATNLHFRGKNNAEIETIPDTYSPFVADTGIQFYLADKDPDGQPHSGIVRVDATTSVFALEGYPFARSDAGGSDAWPTDRYINIWVGMSRTRFNEPVLGGRAHVPGSAPEPYIGVSVEQGLFGTIAPREPNYDQGKTLTHELGHFLGLIGHINPPWNDQNTHRHLTCDGLAQTDCVNADLTMNFMNTNVYDNRQKMFSLSQRQLMRAWLESGPLQALYLNNQP</sequence>
<keyword evidence="3" id="KW-0479">Metal-binding</keyword>
<feature type="chain" id="PRO_5005537987" description="Peptidase M43 pregnancy-associated plasma-A domain-containing protein" evidence="9">
    <location>
        <begin position="23"/>
        <end position="438"/>
    </location>
</feature>
<evidence type="ECO:0000256" key="8">
    <source>
        <dbReference type="ARBA" id="ARBA00023157"/>
    </source>
</evidence>
<dbReference type="PANTHER" id="PTHR47466:SF1">
    <property type="entry name" value="METALLOPROTEASE MEP1 (AFU_ORTHOLOGUE AFUA_1G07730)-RELATED"/>
    <property type="match status" value="1"/>
</dbReference>
<keyword evidence="2" id="KW-0645">Protease</keyword>
<accession>A0A0L0EM46</accession>
<keyword evidence="8" id="KW-1015">Disulfide bond</keyword>
<name>A0A0L0EM46_9GAMM</name>
<keyword evidence="4 9" id="KW-0732">Signal</keyword>
<comment type="caution">
    <text evidence="11">The sequence shown here is derived from an EMBL/GenBank/DDBJ whole genome shotgun (WGS) entry which is preliminary data.</text>
</comment>
<dbReference type="GO" id="GO:0046872">
    <property type="term" value="F:metal ion binding"/>
    <property type="evidence" value="ECO:0007669"/>
    <property type="project" value="UniProtKB-KW"/>
</dbReference>
<dbReference type="Gene3D" id="3.40.390.10">
    <property type="entry name" value="Collagenase (Catalytic Domain)"/>
    <property type="match status" value="1"/>
</dbReference>
<dbReference type="SUPFAM" id="SSF55486">
    <property type="entry name" value="Metalloproteases ('zincins'), catalytic domain"/>
    <property type="match status" value="1"/>
</dbReference>
<dbReference type="PATRIC" id="fig|43658.6.peg.2514"/>
<dbReference type="OrthoDB" id="6396340at2"/>
<reference evidence="12" key="1">
    <citation type="submission" date="2015-07" db="EMBL/GenBank/DDBJ databases">
        <title>Draft genome sequence of a Pseudoalteromonas rubra strain, OCN096, isolated from Kaneohe Bay, Oahu, Hawaii.</title>
        <authorList>
            <person name="Beurmann S."/>
            <person name="Ushijima B."/>
            <person name="Belcaid M."/>
            <person name="Callahan S.M."/>
            <person name="Aeby G.S."/>
        </authorList>
    </citation>
    <scope>NUCLEOTIDE SEQUENCE [LARGE SCALE GENOMIC DNA]</scope>
    <source>
        <strain evidence="12">OCN096</strain>
    </source>
</reference>
<feature type="signal peptide" evidence="9">
    <location>
        <begin position="1"/>
        <end position="22"/>
    </location>
</feature>
<dbReference type="AlphaFoldDB" id="A0A0L0EM46"/>
<proteinExistence type="inferred from homology"/>
<evidence type="ECO:0000313" key="11">
    <source>
        <dbReference type="EMBL" id="KNC65519.1"/>
    </source>
</evidence>
<dbReference type="EMBL" id="LFZX01000272">
    <property type="protein sequence ID" value="KNC65519.1"/>
    <property type="molecule type" value="Genomic_DNA"/>
</dbReference>
<evidence type="ECO:0000259" key="10">
    <source>
        <dbReference type="Pfam" id="PF05572"/>
    </source>
</evidence>
<dbReference type="GO" id="GO:0006508">
    <property type="term" value="P:proteolysis"/>
    <property type="evidence" value="ECO:0007669"/>
    <property type="project" value="UniProtKB-KW"/>
</dbReference>
<evidence type="ECO:0000256" key="7">
    <source>
        <dbReference type="ARBA" id="ARBA00023049"/>
    </source>
</evidence>
<evidence type="ECO:0000256" key="1">
    <source>
        <dbReference type="ARBA" id="ARBA00008721"/>
    </source>
</evidence>
<comment type="similarity">
    <text evidence="1">Belongs to the peptidase M43B family.</text>
</comment>
<keyword evidence="6" id="KW-0862">Zinc</keyword>
<dbReference type="Proteomes" id="UP000036850">
    <property type="component" value="Unassembled WGS sequence"/>
</dbReference>
<evidence type="ECO:0000256" key="9">
    <source>
        <dbReference type="SAM" id="SignalP"/>
    </source>
</evidence>
<feature type="domain" description="Peptidase M43 pregnancy-associated plasma-A" evidence="10">
    <location>
        <begin position="288"/>
        <end position="424"/>
    </location>
</feature>